<keyword evidence="1 3" id="KW-0853">WD repeat</keyword>
<evidence type="ECO:0000256" key="4">
    <source>
        <dbReference type="SAM" id="MobiDB-lite"/>
    </source>
</evidence>
<dbReference type="Proteomes" id="UP000054408">
    <property type="component" value="Unassembled WGS sequence"/>
</dbReference>
<keyword evidence="2" id="KW-0677">Repeat</keyword>
<dbReference type="AlphaFoldDB" id="A0A0L0DSM4"/>
<evidence type="ECO:0000256" key="3">
    <source>
        <dbReference type="PROSITE-ProRule" id="PRU00221"/>
    </source>
</evidence>
<dbReference type="Gene3D" id="2.130.10.10">
    <property type="entry name" value="YVTN repeat-like/Quinoprotein amine dehydrogenase"/>
    <property type="match status" value="3"/>
</dbReference>
<dbReference type="InterPro" id="IPR015943">
    <property type="entry name" value="WD40/YVTN_repeat-like_dom_sf"/>
</dbReference>
<sequence length="533" mass="56688">MSRDAEAAASNEVGQAEGHGSSRADELLAGGEGDAYGAGEVTPGVLDGVHGGAVLFASFVPGTENKVVVTGGEDGMCKVWRIDANPGTGDEPLPPPLVVLEHKEAISSMVVTSNCVFAGGEGGSVFQWWLGNGETQHIFEGHRAQVHDMLLVDDAKALSSYPSVVVSDSPVPAPNWLNTSATARTPTVLVSAGFDDKIRVWDVLRGTCRVTYRRHTSRIAALARHRDLLFSASWDMTVMAFSLSARQRDPPPRFICRGHTDSVKTLALTADASLLVTGSRDHTLRLWDVAALVADAAEAMGDVLGSGSSSALNLSAADSSSHMAAALADARSAANRLAGSAPSASPAGVAATIATDSESRRRRKKRRKKHSSRRSRSVPDPVVVEDLAVLAGHEAEVISVAWEVPRTRGARQDIIISLALHPTIRVWSASSHSCLHTLVGHMHFPLSLVVHPYLLFTGSADTAVGIWDYHSGENLRMMPGHEASVRALLVSGKRLISASRDASLIVWDFESPADDDIDVDMIALRIASYDDES</sequence>
<dbReference type="InterPro" id="IPR001680">
    <property type="entry name" value="WD40_rpt"/>
</dbReference>
<dbReference type="SMART" id="SM00320">
    <property type="entry name" value="WD40"/>
    <property type="match status" value="8"/>
</dbReference>
<accession>A0A0L0DSM4</accession>
<dbReference type="RefSeq" id="XP_013753609.1">
    <property type="nucleotide sequence ID" value="XM_013898155.1"/>
</dbReference>
<feature type="repeat" description="WD" evidence="3">
    <location>
        <begin position="256"/>
        <end position="289"/>
    </location>
</feature>
<dbReference type="PROSITE" id="PS50294">
    <property type="entry name" value="WD_REPEATS_REGION"/>
    <property type="match status" value="2"/>
</dbReference>
<keyword evidence="6" id="KW-1185">Reference proteome</keyword>
<dbReference type="PROSITE" id="PS00678">
    <property type="entry name" value="WD_REPEATS_1"/>
    <property type="match status" value="2"/>
</dbReference>
<dbReference type="InterPro" id="IPR019775">
    <property type="entry name" value="WD40_repeat_CS"/>
</dbReference>
<dbReference type="SUPFAM" id="SSF50978">
    <property type="entry name" value="WD40 repeat-like"/>
    <property type="match status" value="2"/>
</dbReference>
<dbReference type="PANTHER" id="PTHR22847">
    <property type="entry name" value="WD40 REPEAT PROTEIN"/>
    <property type="match status" value="1"/>
</dbReference>
<feature type="repeat" description="WD" evidence="3">
    <location>
        <begin position="438"/>
        <end position="477"/>
    </location>
</feature>
<feature type="region of interest" description="Disordered" evidence="4">
    <location>
        <begin position="338"/>
        <end position="379"/>
    </location>
</feature>
<dbReference type="EMBL" id="GL349490">
    <property type="protein sequence ID" value="KNC54453.1"/>
    <property type="molecule type" value="Genomic_DNA"/>
</dbReference>
<evidence type="ECO:0000256" key="1">
    <source>
        <dbReference type="ARBA" id="ARBA00022574"/>
    </source>
</evidence>
<dbReference type="PRINTS" id="PR00320">
    <property type="entry name" value="GPROTEINBRPT"/>
</dbReference>
<organism evidence="5 6">
    <name type="scientific">Thecamonas trahens ATCC 50062</name>
    <dbReference type="NCBI Taxonomy" id="461836"/>
    <lineage>
        <taxon>Eukaryota</taxon>
        <taxon>Apusozoa</taxon>
        <taxon>Apusomonadida</taxon>
        <taxon>Apusomonadidae</taxon>
        <taxon>Thecamonas</taxon>
    </lineage>
</organism>
<protein>
    <submittedName>
        <fullName evidence="5">Uncharacterized protein</fullName>
    </submittedName>
</protein>
<feature type="repeat" description="WD" evidence="3">
    <location>
        <begin position="189"/>
        <end position="211"/>
    </location>
</feature>
<dbReference type="InterPro" id="IPR020472">
    <property type="entry name" value="WD40_PAC1"/>
</dbReference>
<dbReference type="GeneID" id="25568667"/>
<feature type="region of interest" description="Disordered" evidence="4">
    <location>
        <begin position="1"/>
        <end position="31"/>
    </location>
</feature>
<dbReference type="STRING" id="461836.A0A0L0DSM4"/>
<evidence type="ECO:0000313" key="6">
    <source>
        <dbReference type="Proteomes" id="UP000054408"/>
    </source>
</evidence>
<dbReference type="PANTHER" id="PTHR22847:SF637">
    <property type="entry name" value="WD REPEAT DOMAIN 5B"/>
    <property type="match status" value="1"/>
</dbReference>
<dbReference type="Pfam" id="PF00400">
    <property type="entry name" value="WD40"/>
    <property type="match status" value="3"/>
</dbReference>
<name>A0A0L0DSM4_THETB</name>
<evidence type="ECO:0000256" key="2">
    <source>
        <dbReference type="ARBA" id="ARBA00022737"/>
    </source>
</evidence>
<dbReference type="eggNOG" id="KOG0274">
    <property type="taxonomic scope" value="Eukaryota"/>
</dbReference>
<gene>
    <name evidence="5" type="ORF">AMSG_10448</name>
</gene>
<dbReference type="PROSITE" id="PS50082">
    <property type="entry name" value="WD_REPEATS_2"/>
    <property type="match status" value="4"/>
</dbReference>
<feature type="compositionally biased region" description="Low complexity" evidence="4">
    <location>
        <begin position="338"/>
        <end position="351"/>
    </location>
</feature>
<reference evidence="5 6" key="1">
    <citation type="submission" date="2010-05" db="EMBL/GenBank/DDBJ databases">
        <title>The Genome Sequence of Thecamonas trahens ATCC 50062.</title>
        <authorList>
            <consortium name="The Broad Institute Genome Sequencing Platform"/>
            <person name="Russ C."/>
            <person name="Cuomo C."/>
            <person name="Shea T."/>
            <person name="Young S.K."/>
            <person name="Zeng Q."/>
            <person name="Koehrsen M."/>
            <person name="Haas B."/>
            <person name="Borodovsky M."/>
            <person name="Guigo R."/>
            <person name="Alvarado L."/>
            <person name="Berlin A."/>
            <person name="Bochicchio J."/>
            <person name="Borenstein D."/>
            <person name="Chapman S."/>
            <person name="Chen Z."/>
            <person name="Freedman E."/>
            <person name="Gellesch M."/>
            <person name="Goldberg J."/>
            <person name="Griggs A."/>
            <person name="Gujja S."/>
            <person name="Heilman E."/>
            <person name="Heiman D."/>
            <person name="Hepburn T."/>
            <person name="Howarth C."/>
            <person name="Jen D."/>
            <person name="Larson L."/>
            <person name="Mehta T."/>
            <person name="Park D."/>
            <person name="Pearson M."/>
            <person name="Roberts A."/>
            <person name="Saif S."/>
            <person name="Shenoy N."/>
            <person name="Sisk P."/>
            <person name="Stolte C."/>
            <person name="Sykes S."/>
            <person name="Thomson T."/>
            <person name="Walk T."/>
            <person name="White J."/>
            <person name="Yandava C."/>
            <person name="Burger G."/>
            <person name="Gray M.W."/>
            <person name="Holland P.W.H."/>
            <person name="King N."/>
            <person name="Lang F.B.F."/>
            <person name="Roger A.J."/>
            <person name="Ruiz-Trillo I."/>
            <person name="Lander E."/>
            <person name="Nusbaum C."/>
        </authorList>
    </citation>
    <scope>NUCLEOTIDE SEQUENCE [LARGE SCALE GENOMIC DNA]</scope>
    <source>
        <strain evidence="5 6">ATCC 50062</strain>
    </source>
</reference>
<dbReference type="InterPro" id="IPR036322">
    <property type="entry name" value="WD40_repeat_dom_sf"/>
</dbReference>
<feature type="repeat" description="WD" evidence="3">
    <location>
        <begin position="478"/>
        <end position="511"/>
    </location>
</feature>
<dbReference type="GO" id="GO:1990234">
    <property type="term" value="C:transferase complex"/>
    <property type="evidence" value="ECO:0007669"/>
    <property type="project" value="UniProtKB-ARBA"/>
</dbReference>
<feature type="compositionally biased region" description="Basic residues" evidence="4">
    <location>
        <begin position="360"/>
        <end position="376"/>
    </location>
</feature>
<evidence type="ECO:0000313" key="5">
    <source>
        <dbReference type="EMBL" id="KNC54453.1"/>
    </source>
</evidence>
<dbReference type="OrthoDB" id="429368at2759"/>
<proteinExistence type="predicted"/>